<accession>A0A2P2IJF4</accession>
<dbReference type="AlphaFoldDB" id="A0A2P2IJF4"/>
<organism evidence="1">
    <name type="scientific">Rhizophora mucronata</name>
    <name type="common">Asiatic mangrove</name>
    <dbReference type="NCBI Taxonomy" id="61149"/>
    <lineage>
        <taxon>Eukaryota</taxon>
        <taxon>Viridiplantae</taxon>
        <taxon>Streptophyta</taxon>
        <taxon>Embryophyta</taxon>
        <taxon>Tracheophyta</taxon>
        <taxon>Spermatophyta</taxon>
        <taxon>Magnoliopsida</taxon>
        <taxon>eudicotyledons</taxon>
        <taxon>Gunneridae</taxon>
        <taxon>Pentapetalae</taxon>
        <taxon>rosids</taxon>
        <taxon>fabids</taxon>
        <taxon>Malpighiales</taxon>
        <taxon>Rhizophoraceae</taxon>
        <taxon>Rhizophora</taxon>
    </lineage>
</organism>
<protein>
    <submittedName>
        <fullName evidence="1">Uncharacterized protein</fullName>
    </submittedName>
</protein>
<dbReference type="EMBL" id="GGEC01000838">
    <property type="protein sequence ID" value="MBW81321.1"/>
    <property type="molecule type" value="Transcribed_RNA"/>
</dbReference>
<proteinExistence type="predicted"/>
<sequence length="59" mass="7035">MQWPLDIQRTMCSMYYSFHYQFIGSSKYTCVSTMGNADRMLKTRTKKLKGQVKYLLQVE</sequence>
<evidence type="ECO:0000313" key="1">
    <source>
        <dbReference type="EMBL" id="MBW81321.1"/>
    </source>
</evidence>
<reference evidence="1" key="1">
    <citation type="submission" date="2018-02" db="EMBL/GenBank/DDBJ databases">
        <title>Rhizophora mucronata_Transcriptome.</title>
        <authorList>
            <person name="Meera S.P."/>
            <person name="Sreeshan A."/>
            <person name="Augustine A."/>
        </authorList>
    </citation>
    <scope>NUCLEOTIDE SEQUENCE</scope>
    <source>
        <tissue evidence="1">Leaf</tissue>
    </source>
</reference>
<name>A0A2P2IJF4_RHIMU</name>